<keyword evidence="2" id="KW-0813">Transport</keyword>
<sequence>MTGRRLWPHVLVLTVVSVLVALPFLWMIRLAITPEGETFSGLSPIPSDPTLENFGTAMQAADLGRAFANSTIVTVVAVAVNCVVPVLA</sequence>
<keyword evidence="9" id="KW-1185">Reference proteome</keyword>
<organism evidence="8 9">
    <name type="scientific">Actinomadura adrarensis</name>
    <dbReference type="NCBI Taxonomy" id="1819600"/>
    <lineage>
        <taxon>Bacteria</taxon>
        <taxon>Bacillati</taxon>
        <taxon>Actinomycetota</taxon>
        <taxon>Actinomycetes</taxon>
        <taxon>Streptosporangiales</taxon>
        <taxon>Thermomonosporaceae</taxon>
        <taxon>Actinomadura</taxon>
    </lineage>
</organism>
<keyword evidence="5 7" id="KW-1133">Transmembrane helix</keyword>
<dbReference type="EMBL" id="JBHTIR010001147">
    <property type="protein sequence ID" value="MFD0852196.1"/>
    <property type="molecule type" value="Genomic_DNA"/>
</dbReference>
<feature type="non-terminal residue" evidence="8">
    <location>
        <position position="88"/>
    </location>
</feature>
<proteinExistence type="predicted"/>
<keyword evidence="3" id="KW-1003">Cell membrane</keyword>
<dbReference type="Gene3D" id="1.10.3720.10">
    <property type="entry name" value="MetI-like"/>
    <property type="match status" value="1"/>
</dbReference>
<accession>A0ABW3CF29</accession>
<feature type="transmembrane region" description="Helical" evidence="7">
    <location>
        <begin position="6"/>
        <end position="28"/>
    </location>
</feature>
<protein>
    <recommendedName>
        <fullName evidence="10">Carbohydrate ABC transporter permease</fullName>
    </recommendedName>
</protein>
<evidence type="ECO:0000256" key="4">
    <source>
        <dbReference type="ARBA" id="ARBA00022692"/>
    </source>
</evidence>
<comment type="subcellular location">
    <subcellularLocation>
        <location evidence="1">Cell membrane</location>
        <topology evidence="1">Multi-pass membrane protein</topology>
    </subcellularLocation>
</comment>
<dbReference type="InterPro" id="IPR035906">
    <property type="entry name" value="MetI-like_sf"/>
</dbReference>
<feature type="transmembrane region" description="Helical" evidence="7">
    <location>
        <begin position="66"/>
        <end position="87"/>
    </location>
</feature>
<dbReference type="PANTHER" id="PTHR43744">
    <property type="entry name" value="ABC TRANSPORTER PERMEASE PROTEIN MG189-RELATED-RELATED"/>
    <property type="match status" value="1"/>
</dbReference>
<comment type="caution">
    <text evidence="8">The sequence shown here is derived from an EMBL/GenBank/DDBJ whole genome shotgun (WGS) entry which is preliminary data.</text>
</comment>
<name>A0ABW3CF29_9ACTN</name>
<dbReference type="SUPFAM" id="SSF161098">
    <property type="entry name" value="MetI-like"/>
    <property type="match status" value="1"/>
</dbReference>
<evidence type="ECO:0000256" key="3">
    <source>
        <dbReference type="ARBA" id="ARBA00022475"/>
    </source>
</evidence>
<evidence type="ECO:0000313" key="8">
    <source>
        <dbReference type="EMBL" id="MFD0852196.1"/>
    </source>
</evidence>
<gene>
    <name evidence="8" type="ORF">ACFQ07_08185</name>
</gene>
<evidence type="ECO:0000256" key="6">
    <source>
        <dbReference type="ARBA" id="ARBA00023136"/>
    </source>
</evidence>
<evidence type="ECO:0000256" key="1">
    <source>
        <dbReference type="ARBA" id="ARBA00004651"/>
    </source>
</evidence>
<evidence type="ECO:0000256" key="2">
    <source>
        <dbReference type="ARBA" id="ARBA00022448"/>
    </source>
</evidence>
<evidence type="ECO:0008006" key="10">
    <source>
        <dbReference type="Google" id="ProtNLM"/>
    </source>
</evidence>
<evidence type="ECO:0000313" key="9">
    <source>
        <dbReference type="Proteomes" id="UP001597083"/>
    </source>
</evidence>
<keyword evidence="4 7" id="KW-0812">Transmembrane</keyword>
<dbReference type="Proteomes" id="UP001597083">
    <property type="component" value="Unassembled WGS sequence"/>
</dbReference>
<reference evidence="9" key="1">
    <citation type="journal article" date="2019" name="Int. J. Syst. Evol. Microbiol.">
        <title>The Global Catalogue of Microorganisms (GCM) 10K type strain sequencing project: providing services to taxonomists for standard genome sequencing and annotation.</title>
        <authorList>
            <consortium name="The Broad Institute Genomics Platform"/>
            <consortium name="The Broad Institute Genome Sequencing Center for Infectious Disease"/>
            <person name="Wu L."/>
            <person name="Ma J."/>
        </authorList>
    </citation>
    <scope>NUCLEOTIDE SEQUENCE [LARGE SCALE GENOMIC DNA]</scope>
    <source>
        <strain evidence="9">JCM 31696</strain>
    </source>
</reference>
<evidence type="ECO:0000256" key="5">
    <source>
        <dbReference type="ARBA" id="ARBA00022989"/>
    </source>
</evidence>
<dbReference type="PANTHER" id="PTHR43744:SF8">
    <property type="entry name" value="SN-GLYCEROL-3-PHOSPHATE TRANSPORT SYSTEM PERMEASE PROTEIN UGPE"/>
    <property type="match status" value="1"/>
</dbReference>
<evidence type="ECO:0000256" key="7">
    <source>
        <dbReference type="SAM" id="Phobius"/>
    </source>
</evidence>
<keyword evidence="6 7" id="KW-0472">Membrane</keyword>